<sequence length="456" mass="50378">MQQTSYSFRKDESLDQLANFVNVAQFVSFSPDLGTGVRQAYARVLGYEPNHKFKDLGDAVISLLARSSEASLNVRSFKPNDLRSHEFVYGLENAQEVIAVAERILTAGFHVIINETIDIHDGGVSGVMQGGTVEFAPDDTPRCVEKPGVASLPRAWATNIIETVYGVALDGEINDDYRLEFSVHPKPRGWRNTHILGWELERVGVLQISPSNVWPNHFSRLIGDKAYGLMIANEAQLPIPRTMVIGRRIAPFVFGKDTGSAEFWIRTCPREQVPGKYTTHHGWIDPFLLMAKEDPSGEYLSSVLAQQAVPSKYSGALIIDANGTPVIEGKEGEGEDLMRGIAPRTTLPARIVDDVVALFDCAVSRLGPIRFEWVHDGMQAWIVQLHRGATQSLSKVLVPGEPHVWRRFSIADGLESLRRMLNSLDPTEGILLIGDVGLTSHVADVVRKAARPARIE</sequence>
<organism evidence="1 2">
    <name type="scientific">Achromobacter seleniivolatilans</name>
    <dbReference type="NCBI Taxonomy" id="3047478"/>
    <lineage>
        <taxon>Bacteria</taxon>
        <taxon>Pseudomonadati</taxon>
        <taxon>Pseudomonadota</taxon>
        <taxon>Betaproteobacteria</taxon>
        <taxon>Burkholderiales</taxon>
        <taxon>Alcaligenaceae</taxon>
        <taxon>Achromobacter</taxon>
    </lineage>
</organism>
<evidence type="ECO:0000313" key="2">
    <source>
        <dbReference type="Proteomes" id="UP001234798"/>
    </source>
</evidence>
<keyword evidence="2" id="KW-1185">Reference proteome</keyword>
<proteinExistence type="predicted"/>
<evidence type="ECO:0000313" key="1">
    <source>
        <dbReference type="EMBL" id="WMD22722.1"/>
    </source>
</evidence>
<reference evidence="1 2" key="1">
    <citation type="submission" date="2023-08" db="EMBL/GenBank/DDBJ databases">
        <title>Achromobacter seleniivolatilans sp. nov., isolated from seleniferous soil.</title>
        <authorList>
            <person name="Zhang S."/>
            <person name="Li K."/>
            <person name="Peng J."/>
            <person name="Zhao Q."/>
            <person name="Wang H."/>
            <person name="Guo Y."/>
        </authorList>
    </citation>
    <scope>NUCLEOTIDE SEQUENCE [LARGE SCALE GENOMIC DNA]</scope>
    <source>
        <strain evidence="1 2">R39</strain>
    </source>
</reference>
<accession>A0ABY9M7R4</accession>
<protein>
    <submittedName>
        <fullName evidence="1">Uncharacterized protein</fullName>
    </submittedName>
</protein>
<dbReference type="Proteomes" id="UP001234798">
    <property type="component" value="Chromosome"/>
</dbReference>
<gene>
    <name evidence="1" type="ORF">RAS12_10210</name>
</gene>
<dbReference type="EMBL" id="CP132976">
    <property type="protein sequence ID" value="WMD22722.1"/>
    <property type="molecule type" value="Genomic_DNA"/>
</dbReference>
<name>A0ABY9M7R4_9BURK</name>
<dbReference type="RefSeq" id="WP_306947914.1">
    <property type="nucleotide sequence ID" value="NZ_CP132976.1"/>
</dbReference>